<dbReference type="Pfam" id="PF06441">
    <property type="entry name" value="EHN"/>
    <property type="match status" value="1"/>
</dbReference>
<dbReference type="PIRSF" id="PIRSF001112">
    <property type="entry name" value="Epoxide_hydrolase"/>
    <property type="match status" value="1"/>
</dbReference>
<evidence type="ECO:0000259" key="4">
    <source>
        <dbReference type="Pfam" id="PF06441"/>
    </source>
</evidence>
<sequence>MTVRPFRIDIPQADLDDLRDRLARTRWAPQLPGEGWDRGVPVAYLKELAEYWRTGFDWRAMEARFNEFPQFMTEIDGHDVHFLHVRSADPDAVPLLLTHGWPNSFVEFVELIGHLEDFHVIVPSIPGYGFSAAPRGPGWDAARVGRVWAGLMRRLGYDRYGVEGGDFGAYIAPEVAKTAPDHVLGVYVISGLGFPTDKDVPDMTPDERAHYELMRQWSTGGVDHHAIQRAAPQTFSYGWNDSPVAALAWMMQKYEDFNTLDVPADKAIDRDLILANVSLYWFTESFGTAAWQYYGTSETSESSESPWPVGQDLVPTGLYSGPPGIRRLAERDNTIVHWPEDNPGGHHFIAMERPDAVAADLRKFFALVR</sequence>
<dbReference type="InterPro" id="IPR016292">
    <property type="entry name" value="Epoxide_hydrolase"/>
</dbReference>
<dbReference type="PANTHER" id="PTHR21661:SF35">
    <property type="entry name" value="EPOXIDE HYDROLASE"/>
    <property type="match status" value="1"/>
</dbReference>
<gene>
    <name evidence="5" type="ORF">H4W34_002589</name>
</gene>
<dbReference type="PRINTS" id="PR00412">
    <property type="entry name" value="EPOXHYDRLASE"/>
</dbReference>
<evidence type="ECO:0000256" key="3">
    <source>
        <dbReference type="ARBA" id="ARBA00022801"/>
    </source>
</evidence>
<evidence type="ECO:0000313" key="5">
    <source>
        <dbReference type="EMBL" id="MBE1532756.1"/>
    </source>
</evidence>
<keyword evidence="6" id="KW-1185">Reference proteome</keyword>
<evidence type="ECO:0000256" key="2">
    <source>
        <dbReference type="ARBA" id="ARBA00022797"/>
    </source>
</evidence>
<dbReference type="SUPFAM" id="SSF53474">
    <property type="entry name" value="alpha/beta-Hydrolases"/>
    <property type="match status" value="1"/>
</dbReference>
<protein>
    <submittedName>
        <fullName evidence="5">Pimeloyl-ACP methyl ester carboxylesterase</fullName>
    </submittedName>
</protein>
<dbReference type="PANTHER" id="PTHR21661">
    <property type="entry name" value="EPOXIDE HYDROLASE 1-RELATED"/>
    <property type="match status" value="1"/>
</dbReference>
<proteinExistence type="inferred from homology"/>
<organism evidence="5 6">
    <name type="scientific">Actinomadura algeriensis</name>
    <dbReference type="NCBI Taxonomy" id="1679523"/>
    <lineage>
        <taxon>Bacteria</taxon>
        <taxon>Bacillati</taxon>
        <taxon>Actinomycetota</taxon>
        <taxon>Actinomycetes</taxon>
        <taxon>Streptosporangiales</taxon>
        <taxon>Thermomonosporaceae</taxon>
        <taxon>Actinomadura</taxon>
    </lineage>
</organism>
<keyword evidence="3" id="KW-0378">Hydrolase</keyword>
<comment type="similarity">
    <text evidence="1">Belongs to the peptidase S33 family.</text>
</comment>
<feature type="domain" description="Epoxide hydrolase N-terminal" evidence="4">
    <location>
        <begin position="3"/>
        <end position="108"/>
    </location>
</feature>
<dbReference type="RefSeq" id="WP_192759406.1">
    <property type="nucleotide sequence ID" value="NZ_JADBDZ010000001.1"/>
</dbReference>
<dbReference type="EMBL" id="JADBDZ010000001">
    <property type="protein sequence ID" value="MBE1532756.1"/>
    <property type="molecule type" value="Genomic_DNA"/>
</dbReference>
<dbReference type="InterPro" id="IPR000639">
    <property type="entry name" value="Epox_hydrolase-like"/>
</dbReference>
<reference evidence="5 6" key="1">
    <citation type="submission" date="2020-10" db="EMBL/GenBank/DDBJ databases">
        <title>Sequencing the genomes of 1000 actinobacteria strains.</title>
        <authorList>
            <person name="Klenk H.-P."/>
        </authorList>
    </citation>
    <scope>NUCLEOTIDE SEQUENCE [LARGE SCALE GENOMIC DNA]</scope>
    <source>
        <strain evidence="5 6">DSM 46744</strain>
    </source>
</reference>
<evidence type="ECO:0000313" key="6">
    <source>
        <dbReference type="Proteomes" id="UP000627838"/>
    </source>
</evidence>
<evidence type="ECO:0000256" key="1">
    <source>
        <dbReference type="ARBA" id="ARBA00010088"/>
    </source>
</evidence>
<dbReference type="InterPro" id="IPR010497">
    <property type="entry name" value="Epoxide_hydro_N"/>
</dbReference>
<comment type="caution">
    <text evidence="5">The sequence shown here is derived from an EMBL/GenBank/DDBJ whole genome shotgun (WGS) entry which is preliminary data.</text>
</comment>
<accession>A0ABR9JQU0</accession>
<name>A0ABR9JQU0_9ACTN</name>
<dbReference type="InterPro" id="IPR029058">
    <property type="entry name" value="AB_hydrolase_fold"/>
</dbReference>
<dbReference type="Gene3D" id="3.40.50.1820">
    <property type="entry name" value="alpha/beta hydrolase"/>
    <property type="match status" value="1"/>
</dbReference>
<keyword evidence="2" id="KW-0058">Aromatic hydrocarbons catabolism</keyword>
<dbReference type="Proteomes" id="UP000627838">
    <property type="component" value="Unassembled WGS sequence"/>
</dbReference>